<evidence type="ECO:0000313" key="2">
    <source>
        <dbReference type="EMBL" id="KAG0279078.1"/>
    </source>
</evidence>
<evidence type="ECO:0000313" key="3">
    <source>
        <dbReference type="Proteomes" id="UP001194580"/>
    </source>
</evidence>
<reference evidence="2" key="1">
    <citation type="journal article" date="2020" name="Fungal Divers.">
        <title>Resolving the Mortierellaceae phylogeny through synthesis of multi-gene phylogenetics and phylogenomics.</title>
        <authorList>
            <person name="Vandepol N."/>
            <person name="Liber J."/>
            <person name="Desiro A."/>
            <person name="Na H."/>
            <person name="Kennedy M."/>
            <person name="Barry K."/>
            <person name="Grigoriev I.V."/>
            <person name="Miller A.N."/>
            <person name="O'Donnell K."/>
            <person name="Stajich J.E."/>
            <person name="Bonito G."/>
        </authorList>
    </citation>
    <scope>NUCLEOTIDE SEQUENCE</scope>
    <source>
        <strain evidence="2">NRRL 28262</strain>
    </source>
</reference>
<sequence>MSSFSKTLSVLSNRQEESRTQAANQAGSSGGPALKRKIVTDTNTNSTPPLELVPGSDSHSNLVLTSRDTVHRAKRFRASKVTTSKPFTPPAMLRRSKTENPHRGNYSKSGHNSDQQQQQPATANAKDGNKKDGSAVVADTAAGRTAAAGAALGTDPAVVDANAVLIAADGDGIHNKQMLFEKRTRQIRVANDDMHKKEDIGYAPSVLDDNDKQNNWTGEPDGGQSVKHAMSAFAEDSFKIVPAANDGASASALLSSTPRGVSPPAAETGRTNSPGVLDKKHKMDGDSQVSAEDYPQKVARASKASTSIAAASHAKDANLVTEADVIALLKSRPKVTLRNLVDELKKLLEKDVRNRQILSTILNKVTSPQVDVLTLKEGL</sequence>
<feature type="compositionally biased region" description="Polar residues" evidence="1">
    <location>
        <begin position="106"/>
        <end position="122"/>
    </location>
</feature>
<accession>A0AAD4DIU2</accession>
<protein>
    <submittedName>
        <fullName evidence="2">Uncharacterized protein</fullName>
    </submittedName>
</protein>
<keyword evidence="3" id="KW-1185">Reference proteome</keyword>
<proteinExistence type="predicted"/>
<feature type="compositionally biased region" description="Polar residues" evidence="1">
    <location>
        <begin position="1"/>
        <end position="13"/>
    </location>
</feature>
<feature type="compositionally biased region" description="Polar residues" evidence="1">
    <location>
        <begin position="57"/>
        <end position="67"/>
    </location>
</feature>
<organism evidence="2 3">
    <name type="scientific">Linnemannia exigua</name>
    <dbReference type="NCBI Taxonomy" id="604196"/>
    <lineage>
        <taxon>Eukaryota</taxon>
        <taxon>Fungi</taxon>
        <taxon>Fungi incertae sedis</taxon>
        <taxon>Mucoromycota</taxon>
        <taxon>Mortierellomycotina</taxon>
        <taxon>Mortierellomycetes</taxon>
        <taxon>Mortierellales</taxon>
        <taxon>Mortierellaceae</taxon>
        <taxon>Linnemannia</taxon>
    </lineage>
</organism>
<dbReference type="AlphaFoldDB" id="A0AAD4DIU2"/>
<feature type="region of interest" description="Disordered" evidence="1">
    <location>
        <begin position="251"/>
        <end position="290"/>
    </location>
</feature>
<dbReference type="EMBL" id="JAAAIL010000149">
    <property type="protein sequence ID" value="KAG0279078.1"/>
    <property type="molecule type" value="Genomic_DNA"/>
</dbReference>
<feature type="region of interest" description="Disordered" evidence="1">
    <location>
        <begin position="1"/>
        <end position="137"/>
    </location>
</feature>
<comment type="caution">
    <text evidence="2">The sequence shown here is derived from an EMBL/GenBank/DDBJ whole genome shotgun (WGS) entry which is preliminary data.</text>
</comment>
<gene>
    <name evidence="2" type="ORF">BGZ95_002309</name>
</gene>
<evidence type="ECO:0000256" key="1">
    <source>
        <dbReference type="SAM" id="MobiDB-lite"/>
    </source>
</evidence>
<name>A0AAD4DIU2_9FUNG</name>
<feature type="region of interest" description="Disordered" evidence="1">
    <location>
        <begin position="201"/>
        <end position="224"/>
    </location>
</feature>
<dbReference type="Proteomes" id="UP001194580">
    <property type="component" value="Unassembled WGS sequence"/>
</dbReference>